<comment type="catalytic activity">
    <reaction evidence="6">
        <text>a 6-O-methyl-2'-deoxyguanosine in DNA + L-cysteinyl-[protein] = S-methyl-L-cysteinyl-[protein] + a 2'-deoxyguanosine in DNA</text>
        <dbReference type="Rhea" id="RHEA:24000"/>
        <dbReference type="Rhea" id="RHEA-COMP:10131"/>
        <dbReference type="Rhea" id="RHEA-COMP:10132"/>
        <dbReference type="Rhea" id="RHEA-COMP:11367"/>
        <dbReference type="Rhea" id="RHEA-COMP:11368"/>
        <dbReference type="ChEBI" id="CHEBI:29950"/>
        <dbReference type="ChEBI" id="CHEBI:82612"/>
        <dbReference type="ChEBI" id="CHEBI:85445"/>
        <dbReference type="ChEBI" id="CHEBI:85448"/>
        <dbReference type="EC" id="2.1.1.63"/>
    </reaction>
</comment>
<gene>
    <name evidence="8" type="ORF">Tbon_03015</name>
</gene>
<protein>
    <submittedName>
        <fullName evidence="8">Methylated-DNA--[protein]-cysteine S-methyltransferase</fullName>
    </submittedName>
</protein>
<keyword evidence="5" id="KW-0234">DNA repair</keyword>
<dbReference type="Pfam" id="PF01035">
    <property type="entry name" value="DNA_binding_1"/>
    <property type="match status" value="1"/>
</dbReference>
<evidence type="ECO:0000256" key="3">
    <source>
        <dbReference type="ARBA" id="ARBA00022679"/>
    </source>
</evidence>
<evidence type="ECO:0000256" key="1">
    <source>
        <dbReference type="ARBA" id="ARBA00001286"/>
    </source>
</evidence>
<dbReference type="RefSeq" id="WP_158066235.1">
    <property type="nucleotide sequence ID" value="NZ_CP042829.1"/>
</dbReference>
<organism evidence="8 9">
    <name type="scientific">Tepidiforma bonchosmolovskayae</name>
    <dbReference type="NCBI Taxonomy" id="2601677"/>
    <lineage>
        <taxon>Bacteria</taxon>
        <taxon>Bacillati</taxon>
        <taxon>Chloroflexota</taxon>
        <taxon>Tepidiformia</taxon>
        <taxon>Tepidiformales</taxon>
        <taxon>Tepidiformaceae</taxon>
        <taxon>Tepidiforma</taxon>
    </lineage>
</organism>
<dbReference type="Gene3D" id="1.10.10.10">
    <property type="entry name" value="Winged helix-like DNA-binding domain superfamily/Winged helix DNA-binding domain"/>
    <property type="match status" value="1"/>
</dbReference>
<feature type="domain" description="Methylated-DNA-[protein]-cysteine S-methyltransferase DNA binding" evidence="7">
    <location>
        <begin position="97"/>
        <end position="175"/>
    </location>
</feature>
<dbReference type="NCBIfam" id="TIGR00589">
    <property type="entry name" value="ogt"/>
    <property type="match status" value="1"/>
</dbReference>
<reference evidence="8 9" key="2">
    <citation type="submission" date="2019-10" db="EMBL/GenBank/DDBJ databases">
        <title>Thermopilla bonchosmolovskayae gen. nov., sp. nov., a moderately thermophilic Chloroflexi bacterium from a Chukotka hot spring (Arctic, Russia), representing a novel classis Thermopillaia, which include previously uncultivated lineage OLB14.</title>
        <authorList>
            <person name="Kochetkova T.V."/>
            <person name="Zayulina K.S."/>
            <person name="Zhigarkov V.S."/>
            <person name="Minaev N.V."/>
            <person name="Novikov A."/>
            <person name="Toshchakov S.V."/>
            <person name="Elcheninov A.G."/>
            <person name="Kublanov I.V."/>
        </authorList>
    </citation>
    <scope>NUCLEOTIDE SEQUENCE [LARGE SCALE GENOMIC DNA]</scope>
    <source>
        <strain evidence="8 9">3753O</strain>
    </source>
</reference>
<dbReference type="PROSITE" id="PS00374">
    <property type="entry name" value="MGMT"/>
    <property type="match status" value="1"/>
</dbReference>
<keyword evidence="2" id="KW-0489">Methyltransferase</keyword>
<dbReference type="InterPro" id="IPR001497">
    <property type="entry name" value="MethylDNA_cys_MeTrfase_AS"/>
</dbReference>
<evidence type="ECO:0000259" key="7">
    <source>
        <dbReference type="Pfam" id="PF01035"/>
    </source>
</evidence>
<dbReference type="InterPro" id="IPR036217">
    <property type="entry name" value="MethylDNA_cys_MeTrfase_DNAb"/>
</dbReference>
<dbReference type="InterPro" id="IPR036388">
    <property type="entry name" value="WH-like_DNA-bd_sf"/>
</dbReference>
<evidence type="ECO:0000256" key="5">
    <source>
        <dbReference type="ARBA" id="ARBA00023204"/>
    </source>
</evidence>
<dbReference type="SUPFAM" id="SSF46767">
    <property type="entry name" value="Methylated DNA-protein cysteine methyltransferase, C-terminal domain"/>
    <property type="match status" value="1"/>
</dbReference>
<evidence type="ECO:0000256" key="2">
    <source>
        <dbReference type="ARBA" id="ARBA00022603"/>
    </source>
</evidence>
<dbReference type="Proteomes" id="UP000326331">
    <property type="component" value="Chromosome"/>
</dbReference>
<evidence type="ECO:0000256" key="4">
    <source>
        <dbReference type="ARBA" id="ARBA00022763"/>
    </source>
</evidence>
<evidence type="ECO:0000313" key="8">
    <source>
        <dbReference type="EMBL" id="QFG02303.1"/>
    </source>
</evidence>
<comment type="catalytic activity">
    <reaction evidence="1">
        <text>a 4-O-methyl-thymidine in DNA + L-cysteinyl-[protein] = a thymidine in DNA + S-methyl-L-cysteinyl-[protein]</text>
        <dbReference type="Rhea" id="RHEA:53428"/>
        <dbReference type="Rhea" id="RHEA-COMP:10131"/>
        <dbReference type="Rhea" id="RHEA-COMP:10132"/>
        <dbReference type="Rhea" id="RHEA-COMP:13555"/>
        <dbReference type="Rhea" id="RHEA-COMP:13556"/>
        <dbReference type="ChEBI" id="CHEBI:29950"/>
        <dbReference type="ChEBI" id="CHEBI:82612"/>
        <dbReference type="ChEBI" id="CHEBI:137386"/>
        <dbReference type="ChEBI" id="CHEBI:137387"/>
        <dbReference type="EC" id="2.1.1.63"/>
    </reaction>
</comment>
<reference evidence="8 9" key="1">
    <citation type="submission" date="2019-08" db="EMBL/GenBank/DDBJ databases">
        <authorList>
            <person name="Toschakov S.V."/>
        </authorList>
    </citation>
    <scope>NUCLEOTIDE SEQUENCE [LARGE SCALE GENOMIC DNA]</scope>
    <source>
        <strain evidence="8 9">3753O</strain>
    </source>
</reference>
<dbReference type="EMBL" id="CP042829">
    <property type="protein sequence ID" value="QFG02303.1"/>
    <property type="molecule type" value="Genomic_DNA"/>
</dbReference>
<dbReference type="CDD" id="cd06445">
    <property type="entry name" value="ATase"/>
    <property type="match status" value="1"/>
</dbReference>
<sequence>MTGPAPAPADALPAAVAETALGWAGVALSPEGIRHATLFHATREAALGELRAFGGSEAETSALREACARLKAYARGDLAALAAFPVDLPAGLPGASRRVLLALREIPPGETRSYGWLAVRAGLGSGAARAAGAIIGANPAPLWLPCHRVVAADGSLHGFAGGLALKRRLLEHEGALPRSLLP</sequence>
<proteinExistence type="predicted"/>
<dbReference type="PANTHER" id="PTHR10815">
    <property type="entry name" value="METHYLATED-DNA--PROTEIN-CYSTEINE METHYLTRANSFERASE"/>
    <property type="match status" value="1"/>
</dbReference>
<evidence type="ECO:0000313" key="9">
    <source>
        <dbReference type="Proteomes" id="UP000326331"/>
    </source>
</evidence>
<keyword evidence="3" id="KW-0808">Transferase</keyword>
<evidence type="ECO:0000256" key="6">
    <source>
        <dbReference type="ARBA" id="ARBA00049348"/>
    </source>
</evidence>
<keyword evidence="9" id="KW-1185">Reference proteome</keyword>
<dbReference type="InterPro" id="IPR014048">
    <property type="entry name" value="MethylDNA_cys_MeTrfase_DNA-bd"/>
</dbReference>
<name>A0ABX6BZP3_9CHLR</name>
<accession>A0ABX6BZP3</accession>
<keyword evidence="4" id="KW-0227">DNA damage</keyword>
<dbReference type="PANTHER" id="PTHR10815:SF5">
    <property type="entry name" value="METHYLATED-DNA--PROTEIN-CYSTEINE METHYLTRANSFERASE"/>
    <property type="match status" value="1"/>
</dbReference>